<feature type="compositionally biased region" description="Polar residues" evidence="6">
    <location>
        <begin position="183"/>
        <end position="209"/>
    </location>
</feature>
<dbReference type="InterPro" id="IPR058741">
    <property type="entry name" value="MurL_C"/>
</dbReference>
<dbReference type="EMBL" id="NCKW01003455">
    <property type="protein sequence ID" value="POM76380.1"/>
    <property type="molecule type" value="Genomic_DNA"/>
</dbReference>
<evidence type="ECO:0000313" key="9">
    <source>
        <dbReference type="Proteomes" id="UP000237271"/>
    </source>
</evidence>
<dbReference type="InterPro" id="IPR000719">
    <property type="entry name" value="Prot_kinase_dom"/>
</dbReference>
<keyword evidence="4 8" id="KW-0418">Kinase</keyword>
<dbReference type="PANTHER" id="PTHR43671:SF13">
    <property type="entry name" value="SERINE_THREONINE-PROTEIN KINASE NEK2"/>
    <property type="match status" value="1"/>
</dbReference>
<dbReference type="InterPro" id="IPR050660">
    <property type="entry name" value="NEK_Ser/Thr_kinase"/>
</dbReference>
<evidence type="ECO:0000259" key="7">
    <source>
        <dbReference type="PROSITE" id="PS50011"/>
    </source>
</evidence>
<gene>
    <name evidence="8" type="ORF">PHPALM_6379</name>
</gene>
<evidence type="ECO:0000313" key="8">
    <source>
        <dbReference type="EMBL" id="POM76380.1"/>
    </source>
</evidence>
<dbReference type="GO" id="GO:0042546">
    <property type="term" value="P:cell wall biogenesis"/>
    <property type="evidence" value="ECO:0007669"/>
    <property type="project" value="InterPro"/>
</dbReference>
<organism evidence="8 9">
    <name type="scientific">Phytophthora palmivora</name>
    <dbReference type="NCBI Taxonomy" id="4796"/>
    <lineage>
        <taxon>Eukaryota</taxon>
        <taxon>Sar</taxon>
        <taxon>Stramenopiles</taxon>
        <taxon>Oomycota</taxon>
        <taxon>Peronosporomycetes</taxon>
        <taxon>Peronosporales</taxon>
        <taxon>Peronosporaceae</taxon>
        <taxon>Phytophthora</taxon>
    </lineage>
</organism>
<reference evidence="8 9" key="1">
    <citation type="journal article" date="2017" name="Genome Biol. Evol.">
        <title>Phytophthora megakarya and P. palmivora, closely related causal agents of cacao black pod rot, underwent increases in genome sizes and gene numbers by different mechanisms.</title>
        <authorList>
            <person name="Ali S.S."/>
            <person name="Shao J."/>
            <person name="Lary D.J."/>
            <person name="Kronmiller B."/>
            <person name="Shen D."/>
            <person name="Strem M.D."/>
            <person name="Amoako-Attah I."/>
            <person name="Akrofi A.Y."/>
            <person name="Begoude B.A."/>
            <person name="Ten Hoopen G.M."/>
            <person name="Coulibaly K."/>
            <person name="Kebe B.I."/>
            <person name="Melnick R.L."/>
            <person name="Guiltinan M.J."/>
            <person name="Tyler B.M."/>
            <person name="Meinhardt L.W."/>
            <person name="Bailey B.A."/>
        </authorList>
    </citation>
    <scope>NUCLEOTIDE SEQUENCE [LARGE SCALE GENOMIC DNA]</scope>
    <source>
        <strain evidence="9">sbr112.9</strain>
    </source>
</reference>
<sequence length="994" mass="113155">MHRDLKPANIFLTLKGVVKVGDLGLGRYLSENTIEARSKVGTPLYMSPEVLRGESYDWKSDVWSMGCILYELAMLRSPFKSEGLNLVGLFQKINKGYYEAIPEVYSDHLSGLVKRMISLTSSDRPSVQEVWEYCRTRPSSAILQERMRRHQAAADNNNEAVIENPERSTRSRNNRRKLAPENETPSRPSSSDQQQETPPQSRPPSSQGDIGNGVTEELIRRKHAEARMELLFERLKILGYENVLKKRISPTHFVSDSRTLPRVLPQSRFEDMCTLSQWLISLLGNESCTSDDQNNDPPVVAAQKILLAAEKVGVSAVAQLSAPALTSGLGIEVCELLDALSTAVVRGKEYCTTPPQYPKELVETLDSCDELDVTDDEQHSSCGWAGESTTSLACEDDDVFSRWIVVKEENQHPDDDKENVMIHSSIDPVAWEHERRRMLPKLQAVLQDKLQRCPIESSWRVRLILVQDQAGSIVAGQEDMRHEIAQIEASRQQQADQLERYEKQLNDRFLRTRRLYHESKTRLTKSLGEMQSVQTESFLTFESIQFDAESRIATFRFHFCGGRRFQATMSLAGPLQYPDETSLAVHNALLHIGLCILPWFWMGYNCKYIRIEAGYLNPEQVHFWEEFYQNVLSEYLYLHGLDRDRLHIVVDAPASKALPVLSERKLEQQGKTKVLVPLGGGKDSLVVYQLLSSSDTPCAWLHVGDRPQEFERSWRFKEIVEMTQSRTGDSAIRCEHNMEDKTWEREVAGTRYQPAGHPWAALVAFDSVLAAILGGFTHVAVGNERSANYGNNVVHEGRPVNHQYDKSFDFESRAHAYIRKYLVEDLHYFSALQHLWEVQIARTFANRSLESSENFLPVFLSCNEAPDGDKWCCKCAKCAFVFILLSAWCSEAQLLEIFGENLFEKQSMFPEFLSLLDDEGVKPMECVGTASETWLSLFLALQAHGNFTFLKDHEQEIRQKGAQLMHLLSDYNNEHLLPEFLEATLRQPVMTLGA</sequence>
<protein>
    <recommendedName>
        <fullName evidence="1">non-specific serine/threonine protein kinase</fullName>
        <ecNumber evidence="1">2.7.11.1</ecNumber>
    </recommendedName>
</protein>
<dbReference type="GO" id="GO:0005524">
    <property type="term" value="F:ATP binding"/>
    <property type="evidence" value="ECO:0007669"/>
    <property type="project" value="UniProtKB-KW"/>
</dbReference>
<keyword evidence="3" id="KW-0547">Nucleotide-binding</keyword>
<dbReference type="Proteomes" id="UP000237271">
    <property type="component" value="Unassembled WGS sequence"/>
</dbReference>
<evidence type="ECO:0000256" key="2">
    <source>
        <dbReference type="ARBA" id="ARBA00022679"/>
    </source>
</evidence>
<keyword evidence="5" id="KW-0067">ATP-binding</keyword>
<evidence type="ECO:0000256" key="3">
    <source>
        <dbReference type="ARBA" id="ARBA00022741"/>
    </source>
</evidence>
<dbReference type="Pfam" id="PF00069">
    <property type="entry name" value="Pkinase"/>
    <property type="match status" value="1"/>
</dbReference>
<keyword evidence="9" id="KW-1185">Reference proteome</keyword>
<dbReference type="HAMAP" id="MF_02209">
    <property type="entry name" value="MurL"/>
    <property type="match status" value="1"/>
</dbReference>
<dbReference type="InterPro" id="IPR019530">
    <property type="entry name" value="Intra-flagellar_transport_57"/>
</dbReference>
<evidence type="ECO:0000256" key="5">
    <source>
        <dbReference type="ARBA" id="ARBA00022840"/>
    </source>
</evidence>
<accession>A0A2P4YEX9</accession>
<dbReference type="GO" id="GO:0016853">
    <property type="term" value="F:isomerase activity"/>
    <property type="evidence" value="ECO:0007669"/>
    <property type="project" value="InterPro"/>
</dbReference>
<dbReference type="Gene3D" id="1.10.510.10">
    <property type="entry name" value="Transferase(Phosphotransferase) domain 1"/>
    <property type="match status" value="1"/>
</dbReference>
<dbReference type="GO" id="GO:0004674">
    <property type="term" value="F:protein serine/threonine kinase activity"/>
    <property type="evidence" value="ECO:0007669"/>
    <property type="project" value="UniProtKB-EC"/>
</dbReference>
<evidence type="ECO:0000256" key="1">
    <source>
        <dbReference type="ARBA" id="ARBA00012513"/>
    </source>
</evidence>
<dbReference type="Pfam" id="PF26299">
    <property type="entry name" value="MurL_N"/>
    <property type="match status" value="1"/>
</dbReference>
<dbReference type="EC" id="2.7.11.1" evidence="1"/>
<dbReference type="InterPro" id="IPR011009">
    <property type="entry name" value="Kinase-like_dom_sf"/>
</dbReference>
<feature type="domain" description="Protein kinase" evidence="7">
    <location>
        <begin position="1"/>
        <end position="143"/>
    </location>
</feature>
<comment type="caution">
    <text evidence="8">The sequence shown here is derived from an EMBL/GenBank/DDBJ whole genome shotgun (WGS) entry which is preliminary data.</text>
</comment>
<proteinExistence type="inferred from homology"/>
<evidence type="ECO:0000256" key="4">
    <source>
        <dbReference type="ARBA" id="ARBA00022777"/>
    </source>
</evidence>
<dbReference type="PANTHER" id="PTHR43671">
    <property type="entry name" value="SERINE/THREONINE-PROTEIN KINASE NEK"/>
    <property type="match status" value="1"/>
</dbReference>
<name>A0A2P4YEX9_9STRA</name>
<dbReference type="Pfam" id="PF26298">
    <property type="entry name" value="MurL_epimerase_C"/>
    <property type="match status" value="1"/>
</dbReference>
<dbReference type="AlphaFoldDB" id="A0A2P4YEX9"/>
<dbReference type="SUPFAM" id="SSF56112">
    <property type="entry name" value="Protein kinase-like (PK-like)"/>
    <property type="match status" value="1"/>
</dbReference>
<dbReference type="Pfam" id="PF10498">
    <property type="entry name" value="IFT57"/>
    <property type="match status" value="1"/>
</dbReference>
<dbReference type="InterPro" id="IPR043689">
    <property type="entry name" value="MurL"/>
</dbReference>
<dbReference type="InterPro" id="IPR058740">
    <property type="entry name" value="MurL_N"/>
</dbReference>
<evidence type="ECO:0000256" key="6">
    <source>
        <dbReference type="SAM" id="MobiDB-lite"/>
    </source>
</evidence>
<feature type="region of interest" description="Disordered" evidence="6">
    <location>
        <begin position="147"/>
        <end position="212"/>
    </location>
</feature>
<keyword evidence="2" id="KW-0808">Transferase</keyword>
<dbReference type="SMART" id="SM00220">
    <property type="entry name" value="S_TKc"/>
    <property type="match status" value="1"/>
</dbReference>
<dbReference type="PROSITE" id="PS50011">
    <property type="entry name" value="PROTEIN_KINASE_DOM"/>
    <property type="match status" value="1"/>
</dbReference>
<dbReference type="OrthoDB" id="99425at2759"/>